<dbReference type="Proteomes" id="UP000271162">
    <property type="component" value="Unassembled WGS sequence"/>
</dbReference>
<dbReference type="WBParaSite" id="NBR_0000401001-mRNA-1">
    <property type="protein sequence ID" value="NBR_0000401001-mRNA-1"/>
    <property type="gene ID" value="NBR_0000401001"/>
</dbReference>
<feature type="compositionally biased region" description="Basic and acidic residues" evidence="1">
    <location>
        <begin position="67"/>
        <end position="77"/>
    </location>
</feature>
<evidence type="ECO:0000313" key="2">
    <source>
        <dbReference type="EMBL" id="VDL67600.1"/>
    </source>
</evidence>
<reference evidence="2 3" key="2">
    <citation type="submission" date="2018-11" db="EMBL/GenBank/DDBJ databases">
        <authorList>
            <consortium name="Pathogen Informatics"/>
        </authorList>
    </citation>
    <scope>NUCLEOTIDE SEQUENCE [LARGE SCALE GENOMIC DNA]</scope>
</reference>
<accession>A0A0N4XNA8</accession>
<proteinExistence type="predicted"/>
<organism evidence="4">
    <name type="scientific">Nippostrongylus brasiliensis</name>
    <name type="common">Rat hookworm</name>
    <dbReference type="NCBI Taxonomy" id="27835"/>
    <lineage>
        <taxon>Eukaryota</taxon>
        <taxon>Metazoa</taxon>
        <taxon>Ecdysozoa</taxon>
        <taxon>Nematoda</taxon>
        <taxon>Chromadorea</taxon>
        <taxon>Rhabditida</taxon>
        <taxon>Rhabditina</taxon>
        <taxon>Rhabditomorpha</taxon>
        <taxon>Strongyloidea</taxon>
        <taxon>Heligmosomidae</taxon>
        <taxon>Nippostrongylus</taxon>
    </lineage>
</organism>
<dbReference type="EMBL" id="UYSL01006809">
    <property type="protein sequence ID" value="VDL67600.1"/>
    <property type="molecule type" value="Genomic_DNA"/>
</dbReference>
<evidence type="ECO:0000313" key="4">
    <source>
        <dbReference type="WBParaSite" id="NBR_0000401001-mRNA-1"/>
    </source>
</evidence>
<feature type="region of interest" description="Disordered" evidence="1">
    <location>
        <begin position="63"/>
        <end position="83"/>
    </location>
</feature>
<evidence type="ECO:0000256" key="1">
    <source>
        <dbReference type="SAM" id="MobiDB-lite"/>
    </source>
</evidence>
<protein>
    <submittedName>
        <fullName evidence="2 4">Uncharacterized protein</fullName>
    </submittedName>
</protein>
<keyword evidence="3" id="KW-1185">Reference proteome</keyword>
<sequence>MVPTAIEQPDDVNAYLAGQVKDATVLAHRVILAPTAKKCASARTVPHAIPLVDIAHVSLGGEGESATDMHFESKRETGFQTPM</sequence>
<dbReference type="AlphaFoldDB" id="A0A0N4XNA8"/>
<evidence type="ECO:0000313" key="3">
    <source>
        <dbReference type="Proteomes" id="UP000271162"/>
    </source>
</evidence>
<gene>
    <name evidence="2" type="ORF">NBR_LOCUS4011</name>
</gene>
<name>A0A0N4XNA8_NIPBR</name>
<reference evidence="4" key="1">
    <citation type="submission" date="2017-02" db="UniProtKB">
        <authorList>
            <consortium name="WormBaseParasite"/>
        </authorList>
    </citation>
    <scope>IDENTIFICATION</scope>
</reference>